<name>A0A3L8DW43_OOCBI</name>
<reference evidence="1" key="1">
    <citation type="journal article" date="2018" name="Genome Res.">
        <title>The genomic architecture and molecular evolution of ant odorant receptors.</title>
        <authorList>
            <person name="McKenzie S.K."/>
            <person name="Kronauer D.J.C."/>
        </authorList>
    </citation>
    <scope>NUCLEOTIDE SEQUENCE [LARGE SCALE GENOMIC DNA]</scope>
    <source>
        <strain evidence="1">Clonal line C1</strain>
    </source>
</reference>
<evidence type="ECO:0008006" key="2">
    <source>
        <dbReference type="Google" id="ProtNLM"/>
    </source>
</evidence>
<protein>
    <recommendedName>
        <fullName evidence="2">Protein TsetseEP domain-containing protein</fullName>
    </recommendedName>
</protein>
<evidence type="ECO:0000313" key="1">
    <source>
        <dbReference type="EMBL" id="RLU24453.1"/>
    </source>
</evidence>
<comment type="caution">
    <text evidence="1">The sequence shown here is derived from an EMBL/GenBank/DDBJ whole genome shotgun (WGS) entry which is preliminary data.</text>
</comment>
<dbReference type="EMBL" id="QOIP01000003">
    <property type="protein sequence ID" value="RLU24453.1"/>
    <property type="molecule type" value="Genomic_DNA"/>
</dbReference>
<gene>
    <name evidence="1" type="ORF">DMN91_002542</name>
</gene>
<sequence>MLINYLSINHSRRRYKQECNYSYLSVQFWYYTVVGRTSMKTVVALCLLAVFCTVHANPLDILRQGVERARNDVRDTINKLDRLRSNTVQKTVSESVHSLSNQKMLLIKFSDTMIKAIKNQTEAAKAKSKNAQTCYDNALNLFNGIKATAMQNGDQCVETAKTSIKNQLAFIDDLISVGQQHVARLDSIFPNCFSGNIFQMQQCVALQLGQANQLVKNWFAGANRAEWTAASASRDISRQSNICIASVFKPTNDQITDATYAAYECIKNL</sequence>
<dbReference type="AlphaFoldDB" id="A0A3L8DW43"/>
<accession>A0A3L8DW43</accession>
<organism evidence="1">
    <name type="scientific">Ooceraea biroi</name>
    <name type="common">Clonal raider ant</name>
    <name type="synonym">Cerapachys biroi</name>
    <dbReference type="NCBI Taxonomy" id="2015173"/>
    <lineage>
        <taxon>Eukaryota</taxon>
        <taxon>Metazoa</taxon>
        <taxon>Ecdysozoa</taxon>
        <taxon>Arthropoda</taxon>
        <taxon>Hexapoda</taxon>
        <taxon>Insecta</taxon>
        <taxon>Pterygota</taxon>
        <taxon>Neoptera</taxon>
        <taxon>Endopterygota</taxon>
        <taxon>Hymenoptera</taxon>
        <taxon>Apocrita</taxon>
        <taxon>Aculeata</taxon>
        <taxon>Formicoidea</taxon>
        <taxon>Formicidae</taxon>
        <taxon>Dorylinae</taxon>
        <taxon>Ooceraea</taxon>
    </lineage>
</organism>
<proteinExistence type="predicted"/>
<dbReference type="Proteomes" id="UP000279307">
    <property type="component" value="Chromosome 3"/>
</dbReference>
<reference evidence="1" key="2">
    <citation type="submission" date="2018-07" db="EMBL/GenBank/DDBJ databases">
        <authorList>
            <person name="Mckenzie S.K."/>
            <person name="Kronauer D.J.C."/>
        </authorList>
    </citation>
    <scope>NUCLEOTIDE SEQUENCE</scope>
    <source>
        <strain evidence="1">Clonal line C1</strain>
    </source>
</reference>